<evidence type="ECO:0000259" key="6">
    <source>
        <dbReference type="PROSITE" id="PS51007"/>
    </source>
</evidence>
<accession>A0A7C3FVM4</accession>
<evidence type="ECO:0000256" key="2">
    <source>
        <dbReference type="ARBA" id="ARBA00022723"/>
    </source>
</evidence>
<dbReference type="Proteomes" id="UP000886390">
    <property type="component" value="Unassembled WGS sequence"/>
</dbReference>
<dbReference type="AlphaFoldDB" id="A0A7C3FVM4"/>
<feature type="signal peptide" evidence="5">
    <location>
        <begin position="1"/>
        <end position="17"/>
    </location>
</feature>
<dbReference type="GO" id="GO:0020037">
    <property type="term" value="F:heme binding"/>
    <property type="evidence" value="ECO:0007669"/>
    <property type="project" value="InterPro"/>
</dbReference>
<proteinExistence type="predicted"/>
<reference evidence="7" key="1">
    <citation type="journal article" date="2020" name="mSystems">
        <title>Genome- and Community-Level Interaction Insights into Carbon Utilization and Element Cycling Functions of Hydrothermarchaeota in Hydrothermal Sediment.</title>
        <authorList>
            <person name="Zhou Z."/>
            <person name="Liu Y."/>
            <person name="Xu W."/>
            <person name="Pan J."/>
            <person name="Luo Z.H."/>
            <person name="Li M."/>
        </authorList>
    </citation>
    <scope>NUCLEOTIDE SEQUENCE [LARGE SCALE GENOMIC DNA]</scope>
    <source>
        <strain evidence="7">HyVt-507</strain>
    </source>
</reference>
<evidence type="ECO:0000256" key="5">
    <source>
        <dbReference type="SAM" id="SignalP"/>
    </source>
</evidence>
<protein>
    <submittedName>
        <fullName evidence="7">C-type cytochrome</fullName>
    </submittedName>
</protein>
<dbReference type="Gene3D" id="1.10.760.10">
    <property type="entry name" value="Cytochrome c-like domain"/>
    <property type="match status" value="1"/>
</dbReference>
<keyword evidence="1 4" id="KW-0349">Heme</keyword>
<comment type="caution">
    <text evidence="7">The sequence shown here is derived from an EMBL/GenBank/DDBJ whole genome shotgun (WGS) entry which is preliminary data.</text>
</comment>
<name>A0A7C3FVM4_9BACT</name>
<dbReference type="InterPro" id="IPR036909">
    <property type="entry name" value="Cyt_c-like_dom_sf"/>
</dbReference>
<keyword evidence="2 4" id="KW-0479">Metal-binding</keyword>
<dbReference type="GO" id="GO:0009055">
    <property type="term" value="F:electron transfer activity"/>
    <property type="evidence" value="ECO:0007669"/>
    <property type="project" value="InterPro"/>
</dbReference>
<feature type="chain" id="PRO_5028019754" evidence="5">
    <location>
        <begin position="18"/>
        <end position="198"/>
    </location>
</feature>
<dbReference type="SUPFAM" id="SSF46626">
    <property type="entry name" value="Cytochrome c"/>
    <property type="match status" value="1"/>
</dbReference>
<dbReference type="Pfam" id="PF00034">
    <property type="entry name" value="Cytochrom_C"/>
    <property type="match status" value="1"/>
</dbReference>
<keyword evidence="3 4" id="KW-0408">Iron</keyword>
<dbReference type="GO" id="GO:0046872">
    <property type="term" value="F:metal ion binding"/>
    <property type="evidence" value="ECO:0007669"/>
    <property type="project" value="UniProtKB-KW"/>
</dbReference>
<evidence type="ECO:0000256" key="1">
    <source>
        <dbReference type="ARBA" id="ARBA00022617"/>
    </source>
</evidence>
<evidence type="ECO:0000256" key="3">
    <source>
        <dbReference type="ARBA" id="ARBA00023004"/>
    </source>
</evidence>
<dbReference type="InterPro" id="IPR009056">
    <property type="entry name" value="Cyt_c-like_dom"/>
</dbReference>
<sequence length="198" mass="22227">MKKLFLGLLITMSALYASNGEAIYKAKCAMCHANKGMMSAQEKQEMRVKMQNATQEEKMAMREKMMQKMKKSKMKAPPMPMVSMRLKKMLAQDREKFIAFVEDYIQNPSQAKGFCMPMAYKRFGTMPPIGKTLSKEERATIAAWLYDNYKGGWDGSMDGKMCEMKNRGMKSMKCGGGKCGGAMQKGSAKCGAVKIETH</sequence>
<dbReference type="EMBL" id="DRNH01000017">
    <property type="protein sequence ID" value="HFB53149.1"/>
    <property type="molecule type" value="Genomic_DNA"/>
</dbReference>
<evidence type="ECO:0000313" key="7">
    <source>
        <dbReference type="EMBL" id="HFB53149.1"/>
    </source>
</evidence>
<keyword evidence="5" id="KW-0732">Signal</keyword>
<gene>
    <name evidence="7" type="ORF">ENJ67_00320</name>
</gene>
<dbReference type="PROSITE" id="PS51007">
    <property type="entry name" value="CYTC"/>
    <property type="match status" value="1"/>
</dbReference>
<evidence type="ECO:0000256" key="4">
    <source>
        <dbReference type="PROSITE-ProRule" id="PRU00433"/>
    </source>
</evidence>
<feature type="domain" description="Cytochrome c" evidence="6">
    <location>
        <begin position="15"/>
        <end position="149"/>
    </location>
</feature>
<organism evidence="7">
    <name type="scientific">Sulfurimonas autotrophica</name>
    <dbReference type="NCBI Taxonomy" id="202747"/>
    <lineage>
        <taxon>Bacteria</taxon>
        <taxon>Pseudomonadati</taxon>
        <taxon>Campylobacterota</taxon>
        <taxon>Epsilonproteobacteria</taxon>
        <taxon>Campylobacterales</taxon>
        <taxon>Sulfurimonadaceae</taxon>
        <taxon>Sulfurimonas</taxon>
    </lineage>
</organism>